<dbReference type="GO" id="GO:0043332">
    <property type="term" value="C:mating projection tip"/>
    <property type="evidence" value="ECO:0007669"/>
    <property type="project" value="UniProtKB-UniRule"/>
</dbReference>
<evidence type="ECO:0000256" key="9">
    <source>
        <dbReference type="ARBA" id="ARBA00023180"/>
    </source>
</evidence>
<comment type="similarity">
    <text evidence="3 10">Belongs to the PRM1 family.</text>
</comment>
<dbReference type="HOGENOM" id="CLU_010191_1_0_1"/>
<sequence>MDSFRRKLANLPGSLKSQPVDSRAFEEKTPTSTTTTTSEVWRRNGTTPYLGLNARLSQVWFNKWTVLLLLVLLRVLLLIGSLNGNLGDAKVKALSACTKVEDVGSAMASMPHYLSVGVNRLAAAGITDVVHGMMKGLDLILIAVRELILFVINMMTSTYTCLIAAAVHGGLNVTALVITKATDEINSALPAVADTIGDAANDVNDAIDTVYSWIDTITSVFSNGEPDKPSIDLTDELNTIKNYKIDTTGFVSDLDQLNEDLPTFKDVQNLTAEVVDYPFKLIRDALNETYGNWKFDENVFPVAQKEALSFCSDNSSINDFFEGLFELVATAKKWFIAILVILAVAVCVLMAFLEIRSWRRLKNYRNTFVERKFDETDMMMMSGRPFPSKIALKVSDWLNRNKDHKRLASQEAAKQKRETLIRWAVAYGTTLPALFVLSLAIAGLFSCLCQYIMLRAVEKEIPALANEVGDFANEVVSSLQHVSQEWSNDVNGQISIYSNEINNDILGHVRNATDIVNNTLNTFTDAMDDALTTVFKGTILMDPIQEVIYCLIGLKVEAVQKGLTWIHDHANISFPTLPDDVFSLGANESVNGDSELTSFLSTPSSATTDEVSGAVTSVTDAIRSNIIQEALISLGLLLVYVLVVLIGITRMLVGMTGLGYDSKGGPAEVTSPSLTTNRPPGAFRSASEASADRRKFDYGEKHNSSNLNDNPFGSEKQIEEGEKSRRETVPPSYYYDKASEWCHQRWAVVGKQAETVKQKAEAIKQKAEAAVKQKAEAAKRNGSPKHESIELEDNPFGIGSYRTSERHGVLDELDDMDNPFGSGAFRTPATPPPAPAPKDSVTPRHYAKPRALSSGSIDIADQVNERQFV</sequence>
<feature type="transmembrane region" description="Helical" evidence="10">
    <location>
        <begin position="64"/>
        <end position="82"/>
    </location>
</feature>
<evidence type="ECO:0000256" key="5">
    <source>
        <dbReference type="ARBA" id="ARBA00022692"/>
    </source>
</evidence>
<feature type="transmembrane region" description="Helical" evidence="10">
    <location>
        <begin position="630"/>
        <end position="653"/>
    </location>
</feature>
<comment type="subcellular location">
    <subcellularLocation>
        <location evidence="2 10">Cell membrane</location>
        <topology evidence="2 10">Multi-pass membrane protein</topology>
    </subcellularLocation>
</comment>
<dbReference type="GeneID" id="19274321"/>
<keyword evidence="8 10" id="KW-0472">Membrane</keyword>
<feature type="region of interest" description="Disordered" evidence="11">
    <location>
        <begin position="1"/>
        <end position="38"/>
    </location>
</feature>
<evidence type="ECO:0000256" key="7">
    <source>
        <dbReference type="ARBA" id="ARBA00022989"/>
    </source>
</evidence>
<dbReference type="PANTHER" id="PTHR31030">
    <property type="entry name" value="PLASMA MEMBRANE FUSION PROTEIN PRM1"/>
    <property type="match status" value="1"/>
</dbReference>
<reference evidence="13" key="1">
    <citation type="journal article" date="2015" name="BMC Genomics">
        <title>Genomic and transcriptomic analysis of the endophytic fungus Pestalotiopsis fici reveals its lifestyle and high potential for synthesis of natural products.</title>
        <authorList>
            <person name="Wang X."/>
            <person name="Zhang X."/>
            <person name="Liu L."/>
            <person name="Xiang M."/>
            <person name="Wang W."/>
            <person name="Sun X."/>
            <person name="Che Y."/>
            <person name="Guo L."/>
            <person name="Liu G."/>
            <person name="Guo L."/>
            <person name="Wang C."/>
            <person name="Yin W.B."/>
            <person name="Stadler M."/>
            <person name="Zhang X."/>
            <person name="Liu X."/>
        </authorList>
    </citation>
    <scope>NUCLEOTIDE SEQUENCE [LARGE SCALE GENOMIC DNA]</scope>
    <source>
        <strain evidence="13">W106-1 / CGMCC3.15140</strain>
    </source>
</reference>
<dbReference type="STRING" id="1229662.W3X028"/>
<evidence type="ECO:0000256" key="6">
    <source>
        <dbReference type="ARBA" id="ARBA00022971"/>
    </source>
</evidence>
<name>W3X028_PESFW</name>
<feature type="region of interest" description="Disordered" evidence="11">
    <location>
        <begin position="774"/>
        <end position="869"/>
    </location>
</feature>
<dbReference type="FunCoup" id="W3X028">
    <property type="interactions" value="24"/>
</dbReference>
<evidence type="ECO:0000256" key="10">
    <source>
        <dbReference type="RuleBase" id="RU366035"/>
    </source>
</evidence>
<dbReference type="GO" id="GO:0032220">
    <property type="term" value="P:plasma membrane fusion involved in cytogamy"/>
    <property type="evidence" value="ECO:0007669"/>
    <property type="project" value="TreeGrafter"/>
</dbReference>
<keyword evidence="7 10" id="KW-1133">Transmembrane helix</keyword>
<evidence type="ECO:0000256" key="8">
    <source>
        <dbReference type="ARBA" id="ARBA00023136"/>
    </source>
</evidence>
<feature type="transmembrane region" description="Helical" evidence="10">
    <location>
        <begin position="424"/>
        <end position="445"/>
    </location>
</feature>
<dbReference type="OMA" id="NVFGWVN"/>
<feature type="transmembrane region" description="Helical" evidence="10">
    <location>
        <begin position="334"/>
        <end position="355"/>
    </location>
</feature>
<keyword evidence="13" id="KW-1185">Reference proteome</keyword>
<dbReference type="OrthoDB" id="5356111at2759"/>
<feature type="compositionally biased region" description="Basic and acidic residues" evidence="11">
    <location>
        <begin position="690"/>
        <end position="703"/>
    </location>
</feature>
<dbReference type="Proteomes" id="UP000030651">
    <property type="component" value="Unassembled WGS sequence"/>
</dbReference>
<evidence type="ECO:0000256" key="4">
    <source>
        <dbReference type="ARBA" id="ARBA00022475"/>
    </source>
</evidence>
<dbReference type="PANTHER" id="PTHR31030:SF1">
    <property type="entry name" value="PLASMA MEMBRANE FUSION PROTEIN PRM1"/>
    <property type="match status" value="1"/>
</dbReference>
<proteinExistence type="inferred from homology"/>
<feature type="compositionally biased region" description="Basic and acidic residues" evidence="11">
    <location>
        <begin position="716"/>
        <end position="728"/>
    </location>
</feature>
<evidence type="ECO:0000313" key="12">
    <source>
        <dbReference type="EMBL" id="ETS79455.1"/>
    </source>
</evidence>
<comment type="caution">
    <text evidence="10">Lacks conserved residue(s) required for the propagation of feature annotation.</text>
</comment>
<evidence type="ECO:0000256" key="1">
    <source>
        <dbReference type="ARBA" id="ARBA00002512"/>
    </source>
</evidence>
<dbReference type="InParanoid" id="W3X028"/>
<dbReference type="KEGG" id="pfy:PFICI_09308"/>
<dbReference type="EMBL" id="KI912114">
    <property type="protein sequence ID" value="ETS79455.1"/>
    <property type="molecule type" value="Genomic_DNA"/>
</dbReference>
<evidence type="ECO:0000256" key="3">
    <source>
        <dbReference type="ARBA" id="ARBA00010780"/>
    </source>
</evidence>
<dbReference type="InterPro" id="IPR026777">
    <property type="entry name" value="PRM1"/>
</dbReference>
<evidence type="ECO:0000256" key="2">
    <source>
        <dbReference type="ARBA" id="ARBA00004651"/>
    </source>
</evidence>
<feature type="compositionally biased region" description="Basic and acidic residues" evidence="11">
    <location>
        <begin position="774"/>
        <end position="789"/>
    </location>
</feature>
<comment type="function">
    <text evidence="1 10">Involved in cell fusion during mating by stabilizing the plasma membrane fusion event.</text>
</comment>
<dbReference type="RefSeq" id="XP_007836080.1">
    <property type="nucleotide sequence ID" value="XM_007837889.1"/>
</dbReference>
<gene>
    <name evidence="12" type="ORF">PFICI_09308</name>
</gene>
<evidence type="ECO:0000313" key="13">
    <source>
        <dbReference type="Proteomes" id="UP000030651"/>
    </source>
</evidence>
<organism evidence="12 13">
    <name type="scientific">Pestalotiopsis fici (strain W106-1 / CGMCC3.15140)</name>
    <dbReference type="NCBI Taxonomy" id="1229662"/>
    <lineage>
        <taxon>Eukaryota</taxon>
        <taxon>Fungi</taxon>
        <taxon>Dikarya</taxon>
        <taxon>Ascomycota</taxon>
        <taxon>Pezizomycotina</taxon>
        <taxon>Sordariomycetes</taxon>
        <taxon>Xylariomycetidae</taxon>
        <taxon>Amphisphaeriales</taxon>
        <taxon>Sporocadaceae</taxon>
        <taxon>Pestalotiopsis</taxon>
    </lineage>
</organism>
<keyword evidence="5 10" id="KW-0812">Transmembrane</keyword>
<evidence type="ECO:0000256" key="11">
    <source>
        <dbReference type="SAM" id="MobiDB-lite"/>
    </source>
</evidence>
<feature type="region of interest" description="Disordered" evidence="11">
    <location>
        <begin position="665"/>
        <end position="729"/>
    </location>
</feature>
<keyword evidence="9" id="KW-0325">Glycoprotein</keyword>
<dbReference type="eggNOG" id="ENOG502QRP5">
    <property type="taxonomic scope" value="Eukaryota"/>
</dbReference>
<keyword evidence="6 10" id="KW-0184">Conjugation</keyword>
<accession>W3X028</accession>
<dbReference type="GO" id="GO:0005886">
    <property type="term" value="C:plasma membrane"/>
    <property type="evidence" value="ECO:0007669"/>
    <property type="project" value="UniProtKB-SubCell"/>
</dbReference>
<keyword evidence="4 10" id="KW-1003">Cell membrane</keyword>
<protein>
    <recommendedName>
        <fullName evidence="10">Plasma membrane fusion protein PRM1</fullName>
    </recommendedName>
</protein>
<dbReference type="AlphaFoldDB" id="W3X028"/>